<sequence length="72" mass="8014">MERVIVDRFEGNVAVVEAGLGHMRNVSRSQLPPGTREGDVLMFDGRAYHKNAEATGERSAAMRSRTHRLFGD</sequence>
<comment type="caution">
    <text evidence="1">The sequence shown here is derived from an EMBL/GenBank/DDBJ whole genome shotgun (WGS) entry which is preliminary data.</text>
</comment>
<dbReference type="EMBL" id="JANSKA010000001">
    <property type="protein sequence ID" value="MCR9035895.1"/>
    <property type="molecule type" value="Genomic_DNA"/>
</dbReference>
<protein>
    <submittedName>
        <fullName evidence="1">DUF3006 domain-containing protein</fullName>
    </submittedName>
</protein>
<gene>
    <name evidence="1" type="ORF">NVS32_02885</name>
</gene>
<name>A0ABT1Z6Q3_9ACTN</name>
<dbReference type="Pfam" id="PF11213">
    <property type="entry name" value="DUF3006"/>
    <property type="match status" value="1"/>
</dbReference>
<dbReference type="Proteomes" id="UP001204320">
    <property type="component" value="Unassembled WGS sequence"/>
</dbReference>
<evidence type="ECO:0000313" key="1">
    <source>
        <dbReference type="EMBL" id="MCR9035895.1"/>
    </source>
</evidence>
<organism evidence="1 2">
    <name type="scientific">Tractidigestivibacter montrealensis</name>
    <dbReference type="NCBI Taxonomy" id="2972466"/>
    <lineage>
        <taxon>Bacteria</taxon>
        <taxon>Bacillati</taxon>
        <taxon>Actinomycetota</taxon>
        <taxon>Coriobacteriia</taxon>
        <taxon>Coriobacteriales</taxon>
        <taxon>Atopobiaceae</taxon>
        <taxon>Tractidigestivibacter</taxon>
    </lineage>
</organism>
<evidence type="ECO:0000313" key="2">
    <source>
        <dbReference type="Proteomes" id="UP001204320"/>
    </source>
</evidence>
<dbReference type="InterPro" id="IPR021377">
    <property type="entry name" value="DUF3006"/>
</dbReference>
<accession>A0ABT1Z6Q3</accession>
<dbReference type="RefSeq" id="WP_258498568.1">
    <property type="nucleotide sequence ID" value="NZ_JANSKA010000001.1"/>
</dbReference>
<keyword evidence="2" id="KW-1185">Reference proteome</keyword>
<reference evidence="1 2" key="1">
    <citation type="submission" date="2022-08" db="EMBL/GenBank/DDBJ databases">
        <title>Tractidigestivibacter montrealensis type strain KD21.</title>
        <authorList>
            <person name="Diop K."/>
            <person name="Richard C."/>
            <person name="Routy B."/>
        </authorList>
    </citation>
    <scope>NUCLEOTIDE SEQUENCE [LARGE SCALE GENOMIC DNA]</scope>
    <source>
        <strain evidence="1 2">KD21</strain>
    </source>
</reference>
<proteinExistence type="predicted"/>